<keyword evidence="5" id="KW-0648">Protein biosynthesis</keyword>
<dbReference type="EMBL" id="CACRXK020027250">
    <property type="protein sequence ID" value="CAB4040789.1"/>
    <property type="molecule type" value="Genomic_DNA"/>
</dbReference>
<dbReference type="PANTHER" id="PTHR45989">
    <property type="entry name" value="TRANSLATION INITIATION FACTOR EIF-2B SUBUNIT GAMMA"/>
    <property type="match status" value="1"/>
</dbReference>
<dbReference type="AlphaFoldDB" id="A0A7D9LYI6"/>
<name>A0A7D9LYI6_PARCT</name>
<dbReference type="OrthoDB" id="10250549at2759"/>
<comment type="subcellular location">
    <subcellularLocation>
        <location evidence="1">Cytoplasm</location>
        <location evidence="1">Cytosol</location>
    </subcellularLocation>
</comment>
<evidence type="ECO:0000256" key="6">
    <source>
        <dbReference type="ARBA" id="ARBA00046432"/>
    </source>
</evidence>
<evidence type="ECO:0000256" key="5">
    <source>
        <dbReference type="ARBA" id="ARBA00022917"/>
    </source>
</evidence>
<evidence type="ECO:0000256" key="1">
    <source>
        <dbReference type="ARBA" id="ARBA00004514"/>
    </source>
</evidence>
<sequence length="132" mass="15506">MFRSFNSIKGELIPYLIKKQYRRKIKRVEEQEMSKETVAEDSKNDIFNYIERNELASLAQSLSTSDRTCTDEIRCHCFTMDTGHCLRINTVPMYMESNRLVSTALNITKTFNHTLILIRNIRNVKSFYRGAI</sequence>
<organism evidence="7 8">
    <name type="scientific">Paramuricea clavata</name>
    <name type="common">Red gorgonian</name>
    <name type="synonym">Violescent sea-whip</name>
    <dbReference type="NCBI Taxonomy" id="317549"/>
    <lineage>
        <taxon>Eukaryota</taxon>
        <taxon>Metazoa</taxon>
        <taxon>Cnidaria</taxon>
        <taxon>Anthozoa</taxon>
        <taxon>Octocorallia</taxon>
        <taxon>Malacalcyonacea</taxon>
        <taxon>Plexauridae</taxon>
        <taxon>Paramuricea</taxon>
    </lineage>
</organism>
<proteinExistence type="inferred from homology"/>
<evidence type="ECO:0000313" key="8">
    <source>
        <dbReference type="Proteomes" id="UP001152795"/>
    </source>
</evidence>
<dbReference type="Proteomes" id="UP001152795">
    <property type="component" value="Unassembled WGS sequence"/>
</dbReference>
<keyword evidence="4" id="KW-0396">Initiation factor</keyword>
<keyword evidence="8" id="KW-1185">Reference proteome</keyword>
<reference evidence="7" key="1">
    <citation type="submission" date="2020-04" db="EMBL/GenBank/DDBJ databases">
        <authorList>
            <person name="Alioto T."/>
            <person name="Alioto T."/>
            <person name="Gomez Garrido J."/>
        </authorList>
    </citation>
    <scope>NUCLEOTIDE SEQUENCE</scope>
    <source>
        <strain evidence="7">A484AB</strain>
    </source>
</reference>
<evidence type="ECO:0000256" key="4">
    <source>
        <dbReference type="ARBA" id="ARBA00022540"/>
    </source>
</evidence>
<dbReference type="InterPro" id="IPR051960">
    <property type="entry name" value="eIF2B_gamma"/>
</dbReference>
<dbReference type="GO" id="GO:0005829">
    <property type="term" value="C:cytosol"/>
    <property type="evidence" value="ECO:0007669"/>
    <property type="project" value="UniProtKB-SubCell"/>
</dbReference>
<evidence type="ECO:0000256" key="2">
    <source>
        <dbReference type="ARBA" id="ARBA00007878"/>
    </source>
</evidence>
<comment type="caution">
    <text evidence="7">The sequence shown here is derived from an EMBL/GenBank/DDBJ whole genome shotgun (WGS) entry which is preliminary data.</text>
</comment>
<evidence type="ECO:0000313" key="7">
    <source>
        <dbReference type="EMBL" id="CAB4040789.1"/>
    </source>
</evidence>
<dbReference type="PANTHER" id="PTHR45989:SF1">
    <property type="entry name" value="TRANSLATION INITIATION FACTOR EIF-2B SUBUNIT GAMMA"/>
    <property type="match status" value="1"/>
</dbReference>
<dbReference type="GO" id="GO:0002183">
    <property type="term" value="P:cytoplasmic translational initiation"/>
    <property type="evidence" value="ECO:0007669"/>
    <property type="project" value="TreeGrafter"/>
</dbReference>
<comment type="similarity">
    <text evidence="2">Belongs to the eIF-2B gamma/epsilon subunits family.</text>
</comment>
<dbReference type="GO" id="GO:0003743">
    <property type="term" value="F:translation initiation factor activity"/>
    <property type="evidence" value="ECO:0007669"/>
    <property type="project" value="TreeGrafter"/>
</dbReference>
<gene>
    <name evidence="7" type="ORF">PACLA_8A056085</name>
</gene>
<dbReference type="GO" id="GO:0005085">
    <property type="term" value="F:guanyl-nucleotide exchange factor activity"/>
    <property type="evidence" value="ECO:0007669"/>
    <property type="project" value="TreeGrafter"/>
</dbReference>
<accession>A0A7D9LYI6</accession>
<keyword evidence="3" id="KW-0963">Cytoplasm</keyword>
<protein>
    <submittedName>
        <fullName evidence="7">Uncharacterized protein</fullName>
    </submittedName>
</protein>
<comment type="subunit">
    <text evidence="6">Component of the translation initiation factor 2B (eIF2B) complex which is a heterodecamer of two sets of five different subunits: alpha, beta, gamma, delta and epsilon. Subunits alpha, beta and delta comprise a regulatory subcomplex and subunits epsilon and gamma comprise a catalytic subcomplex. Within the complex, the hexameric regulatory complex resides at the center, with the two heterodimeric catalytic subcomplexes bound on opposite sides.</text>
</comment>
<dbReference type="GO" id="GO:0005851">
    <property type="term" value="C:eukaryotic translation initiation factor 2B complex"/>
    <property type="evidence" value="ECO:0007669"/>
    <property type="project" value="TreeGrafter"/>
</dbReference>
<evidence type="ECO:0000256" key="3">
    <source>
        <dbReference type="ARBA" id="ARBA00022490"/>
    </source>
</evidence>